<dbReference type="PANTHER" id="PTHR11645">
    <property type="entry name" value="PYRROLINE-5-CARBOXYLATE REDUCTASE"/>
    <property type="match status" value="1"/>
</dbReference>
<dbReference type="InterPro" id="IPR036291">
    <property type="entry name" value="NAD(P)-bd_dom_sf"/>
</dbReference>
<keyword evidence="2" id="KW-0641">Proline biosynthesis</keyword>
<dbReference type="SUPFAM" id="SSF48179">
    <property type="entry name" value="6-phosphogluconate dehydrogenase C-terminal domain-like"/>
    <property type="match status" value="1"/>
</dbReference>
<keyword evidence="2" id="KW-0028">Amino-acid biosynthesis</keyword>
<dbReference type="EC" id="1.5.1.2" evidence="2"/>
<dbReference type="Pfam" id="PF14748">
    <property type="entry name" value="P5CR_dimer"/>
    <property type="match status" value="1"/>
</dbReference>
<dbReference type="PIRSF" id="PIRSF000193">
    <property type="entry name" value="Pyrrol-5-carb_rd"/>
    <property type="match status" value="1"/>
</dbReference>
<evidence type="ECO:0000256" key="1">
    <source>
        <dbReference type="ARBA" id="ARBA00005525"/>
    </source>
</evidence>
<comment type="subcellular location">
    <subcellularLocation>
        <location evidence="2">Cytoplasm</location>
    </subcellularLocation>
</comment>
<dbReference type="Gene3D" id="1.10.3730.10">
    <property type="entry name" value="ProC C-terminal domain-like"/>
    <property type="match status" value="1"/>
</dbReference>
<evidence type="ECO:0000313" key="6">
    <source>
        <dbReference type="EMBL" id="WNQ13416.1"/>
    </source>
</evidence>
<dbReference type="HAMAP" id="MF_01925">
    <property type="entry name" value="P5C_reductase"/>
    <property type="match status" value="1"/>
</dbReference>
<dbReference type="KEGG" id="paun:MJA45_10460"/>
<comment type="catalytic activity">
    <reaction evidence="2">
        <text>L-proline + NAD(+) = (S)-1-pyrroline-5-carboxylate + NADH + 2 H(+)</text>
        <dbReference type="Rhea" id="RHEA:14105"/>
        <dbReference type="ChEBI" id="CHEBI:15378"/>
        <dbReference type="ChEBI" id="CHEBI:17388"/>
        <dbReference type="ChEBI" id="CHEBI:57540"/>
        <dbReference type="ChEBI" id="CHEBI:57945"/>
        <dbReference type="ChEBI" id="CHEBI:60039"/>
        <dbReference type="EC" id="1.5.1.2"/>
    </reaction>
</comment>
<dbReference type="EMBL" id="CP130318">
    <property type="protein sequence ID" value="WNQ13416.1"/>
    <property type="molecule type" value="Genomic_DNA"/>
</dbReference>
<keyword evidence="2" id="KW-0560">Oxidoreductase</keyword>
<evidence type="ECO:0000256" key="2">
    <source>
        <dbReference type="HAMAP-Rule" id="MF_01925"/>
    </source>
</evidence>
<comment type="similarity">
    <text evidence="1 2">Belongs to the pyrroline-5-carboxylate reductase family.</text>
</comment>
<evidence type="ECO:0000313" key="7">
    <source>
        <dbReference type="Proteomes" id="UP001305702"/>
    </source>
</evidence>
<dbReference type="InterPro" id="IPR053790">
    <property type="entry name" value="P5CR-like_CS"/>
</dbReference>
<feature type="domain" description="Pyrroline-5-carboxylate reductase catalytic N-terminal" evidence="4">
    <location>
        <begin position="3"/>
        <end position="97"/>
    </location>
</feature>
<accession>A0AA96LGH8</accession>
<dbReference type="AlphaFoldDB" id="A0AA96LGH8"/>
<dbReference type="RefSeq" id="WP_315607196.1">
    <property type="nucleotide sequence ID" value="NZ_CP130318.1"/>
</dbReference>
<gene>
    <name evidence="6" type="primary">comER</name>
    <name evidence="2" type="synonym">proC</name>
    <name evidence="6" type="ORF">MJA45_10460</name>
</gene>
<comment type="function">
    <text evidence="2">Catalyzes the reduction of 1-pyrroline-5-carboxylate (PCA) to L-proline.</text>
</comment>
<comment type="pathway">
    <text evidence="2">Amino-acid biosynthesis; L-proline biosynthesis; L-proline from L-glutamate 5-semialdehyde: step 1/1.</text>
</comment>
<evidence type="ECO:0000259" key="5">
    <source>
        <dbReference type="Pfam" id="PF14748"/>
    </source>
</evidence>
<organism evidence="6 7">
    <name type="scientific">Paenibacillus aurantius</name>
    <dbReference type="NCBI Taxonomy" id="2918900"/>
    <lineage>
        <taxon>Bacteria</taxon>
        <taxon>Bacillati</taxon>
        <taxon>Bacillota</taxon>
        <taxon>Bacilli</taxon>
        <taxon>Bacillales</taxon>
        <taxon>Paenibacillaceae</taxon>
        <taxon>Paenibacillus</taxon>
    </lineage>
</organism>
<evidence type="ECO:0000256" key="3">
    <source>
        <dbReference type="PIRSR" id="PIRSR000193-1"/>
    </source>
</evidence>
<sequence length="276" mass="30384">MKTGFIGTGSMGSILIEAFIQSGALQPEEITASNRNPSKPEKLAERYPGLRAVLTNREVAEACRLLFVCVKPSEFKRVLPEIAPYLDPNHLVVSITSPVLIRHLEDQLPCKVAKIIPSITNYVLSGAALCIYSDRLQPEDKLLLDRLAGCISRPIEVEESFTRVTSDISSCGPAFMAFLLQRFVDAAVEETGIPREEATRLASEMLLGTGMLLTAGGFTPDELQKRVAVPGGITAEGLRLMDREVKDLFNQLIRITHAKYREDVDKVEAAFPNKKT</sequence>
<feature type="domain" description="Pyrroline-5-carboxylate reductase dimerisation" evidence="5">
    <location>
        <begin position="160"/>
        <end position="262"/>
    </location>
</feature>
<feature type="binding site" evidence="3">
    <location>
        <begin position="6"/>
        <end position="11"/>
    </location>
    <ligand>
        <name>NADP(+)</name>
        <dbReference type="ChEBI" id="CHEBI:58349"/>
    </ligand>
</feature>
<feature type="binding site" evidence="3">
    <location>
        <position position="56"/>
    </location>
    <ligand>
        <name>NADPH</name>
        <dbReference type="ChEBI" id="CHEBI:57783"/>
    </ligand>
</feature>
<dbReference type="GO" id="GO:0005737">
    <property type="term" value="C:cytoplasm"/>
    <property type="evidence" value="ECO:0007669"/>
    <property type="project" value="UniProtKB-SubCell"/>
</dbReference>
<dbReference type="PROSITE" id="PS00521">
    <property type="entry name" value="P5CR"/>
    <property type="match status" value="1"/>
</dbReference>
<dbReference type="NCBIfam" id="NF005814">
    <property type="entry name" value="PRK07680.1"/>
    <property type="match status" value="1"/>
</dbReference>
<dbReference type="SUPFAM" id="SSF51735">
    <property type="entry name" value="NAD(P)-binding Rossmann-fold domains"/>
    <property type="match status" value="1"/>
</dbReference>
<comment type="catalytic activity">
    <reaction evidence="2">
        <text>L-proline + NADP(+) = (S)-1-pyrroline-5-carboxylate + NADPH + 2 H(+)</text>
        <dbReference type="Rhea" id="RHEA:14109"/>
        <dbReference type="ChEBI" id="CHEBI:15378"/>
        <dbReference type="ChEBI" id="CHEBI:17388"/>
        <dbReference type="ChEBI" id="CHEBI:57783"/>
        <dbReference type="ChEBI" id="CHEBI:58349"/>
        <dbReference type="ChEBI" id="CHEBI:60039"/>
        <dbReference type="EC" id="1.5.1.2"/>
    </reaction>
</comment>
<evidence type="ECO:0000259" key="4">
    <source>
        <dbReference type="Pfam" id="PF03807"/>
    </source>
</evidence>
<dbReference type="GO" id="GO:0004735">
    <property type="term" value="F:pyrroline-5-carboxylate reductase activity"/>
    <property type="evidence" value="ECO:0007669"/>
    <property type="project" value="UniProtKB-UniRule"/>
</dbReference>
<dbReference type="Pfam" id="PF03807">
    <property type="entry name" value="F420_oxidored"/>
    <property type="match status" value="1"/>
</dbReference>
<dbReference type="PANTHER" id="PTHR11645:SF51">
    <property type="entry name" value="COME OPERON PROTEIN 4"/>
    <property type="match status" value="1"/>
</dbReference>
<dbReference type="InterPro" id="IPR000304">
    <property type="entry name" value="Pyrroline-COOH_reductase"/>
</dbReference>
<proteinExistence type="inferred from homology"/>
<name>A0AA96LGH8_9BACL</name>
<protein>
    <recommendedName>
        <fullName evidence="2">Pyrroline-5-carboxylate reductase</fullName>
        <shortName evidence="2">P5C reductase</shortName>
        <shortName evidence="2">P5CR</shortName>
        <ecNumber evidence="2">1.5.1.2</ecNumber>
    </recommendedName>
    <alternativeName>
        <fullName evidence="2">PCA reductase</fullName>
    </alternativeName>
</protein>
<keyword evidence="2" id="KW-0963">Cytoplasm</keyword>
<keyword evidence="2 3" id="KW-0521">NADP</keyword>
<dbReference type="Proteomes" id="UP001305702">
    <property type="component" value="Chromosome"/>
</dbReference>
<dbReference type="GO" id="GO:0055129">
    <property type="term" value="P:L-proline biosynthetic process"/>
    <property type="evidence" value="ECO:0007669"/>
    <property type="project" value="UniProtKB-UniRule"/>
</dbReference>
<dbReference type="InterPro" id="IPR028939">
    <property type="entry name" value="P5C_Rdtase_cat_N"/>
</dbReference>
<reference evidence="6 7" key="1">
    <citation type="submission" date="2022-02" db="EMBL/GenBank/DDBJ databases">
        <title>Paenibacillus sp. MBLB1776 Whole Genome Shotgun Sequencing.</title>
        <authorList>
            <person name="Hwang C.Y."/>
            <person name="Cho E.-S."/>
            <person name="Seo M.-J."/>
        </authorList>
    </citation>
    <scope>NUCLEOTIDE SEQUENCE [LARGE SCALE GENOMIC DNA]</scope>
    <source>
        <strain evidence="6 7">MBLB1776</strain>
    </source>
</reference>
<keyword evidence="7" id="KW-1185">Reference proteome</keyword>
<dbReference type="InterPro" id="IPR008927">
    <property type="entry name" value="6-PGluconate_DH-like_C_sf"/>
</dbReference>
<dbReference type="InterPro" id="IPR029036">
    <property type="entry name" value="P5CR_dimer"/>
</dbReference>
<dbReference type="Gene3D" id="3.40.50.720">
    <property type="entry name" value="NAD(P)-binding Rossmann-like Domain"/>
    <property type="match status" value="1"/>
</dbReference>